<feature type="domain" description="Response regulatory" evidence="15">
    <location>
        <begin position="689"/>
        <end position="805"/>
    </location>
</feature>
<dbReference type="InterPro" id="IPR036641">
    <property type="entry name" value="HPT_dom_sf"/>
</dbReference>
<evidence type="ECO:0000256" key="2">
    <source>
        <dbReference type="ARBA" id="ARBA00004651"/>
    </source>
</evidence>
<keyword evidence="6" id="KW-0812">Transmembrane</keyword>
<dbReference type="PROSITE" id="PS50110">
    <property type="entry name" value="RESPONSE_REGULATORY"/>
    <property type="match status" value="2"/>
</dbReference>
<keyword evidence="4" id="KW-1003">Cell membrane</keyword>
<evidence type="ECO:0000259" key="14">
    <source>
        <dbReference type="PROSITE" id="PS50109"/>
    </source>
</evidence>
<dbReference type="PANTHER" id="PTHR45339">
    <property type="entry name" value="HYBRID SIGNAL TRANSDUCTION HISTIDINE KINASE J"/>
    <property type="match status" value="1"/>
</dbReference>
<keyword evidence="9" id="KW-1133">Transmembrane helix</keyword>
<dbReference type="InterPro" id="IPR035965">
    <property type="entry name" value="PAS-like_dom_sf"/>
</dbReference>
<feature type="domain" description="Response regulatory" evidence="15">
    <location>
        <begin position="540"/>
        <end position="661"/>
    </location>
</feature>
<dbReference type="CDD" id="cd00088">
    <property type="entry name" value="HPT"/>
    <property type="match status" value="1"/>
</dbReference>
<dbReference type="InterPro" id="IPR000014">
    <property type="entry name" value="PAS"/>
</dbReference>
<dbReference type="Pfam" id="PF00512">
    <property type="entry name" value="HisKA"/>
    <property type="match status" value="1"/>
</dbReference>
<dbReference type="SUPFAM" id="SSF47226">
    <property type="entry name" value="Histidine-containing phosphotransfer domain, HPT domain"/>
    <property type="match status" value="1"/>
</dbReference>
<dbReference type="Gene3D" id="3.30.565.10">
    <property type="entry name" value="Histidine kinase-like ATPase, C-terminal domain"/>
    <property type="match status" value="1"/>
</dbReference>
<dbReference type="InterPro" id="IPR005467">
    <property type="entry name" value="His_kinase_dom"/>
</dbReference>
<dbReference type="CDD" id="cd16922">
    <property type="entry name" value="HATPase_EvgS-ArcB-TorS-like"/>
    <property type="match status" value="1"/>
</dbReference>
<evidence type="ECO:0000259" key="16">
    <source>
        <dbReference type="PROSITE" id="PS50894"/>
    </source>
</evidence>
<dbReference type="Pfam" id="PF01627">
    <property type="entry name" value="Hpt"/>
    <property type="match status" value="1"/>
</dbReference>
<dbReference type="PRINTS" id="PR00344">
    <property type="entry name" value="BCTRLSENSOR"/>
</dbReference>
<dbReference type="InterPro" id="IPR003661">
    <property type="entry name" value="HisK_dim/P_dom"/>
</dbReference>
<dbReference type="InterPro" id="IPR003594">
    <property type="entry name" value="HATPase_dom"/>
</dbReference>
<keyword evidence="7" id="KW-0547">Nucleotide-binding</keyword>
<comment type="catalytic activity">
    <reaction evidence="1">
        <text>ATP + protein L-histidine = ADP + protein N-phospho-L-histidine.</text>
        <dbReference type="EC" id="2.7.13.3"/>
    </reaction>
</comment>
<proteinExistence type="predicted"/>
<dbReference type="InterPro" id="IPR036097">
    <property type="entry name" value="HisK_dim/P_sf"/>
</dbReference>
<dbReference type="InterPro" id="IPR008207">
    <property type="entry name" value="Sig_transdc_His_kin_Hpt_dom"/>
</dbReference>
<comment type="subcellular location">
    <subcellularLocation>
        <location evidence="2">Cell membrane</location>
        <topology evidence="2">Multi-pass membrane protein</topology>
    </subcellularLocation>
</comment>
<evidence type="ECO:0000256" key="4">
    <source>
        <dbReference type="ARBA" id="ARBA00022475"/>
    </source>
</evidence>
<feature type="modified residue" description="Phosphohistidine" evidence="12">
    <location>
        <position position="894"/>
    </location>
</feature>
<organism evidence="17 18">
    <name type="scientific">Chromobacterium phragmitis</name>
    <dbReference type="NCBI Taxonomy" id="2202141"/>
    <lineage>
        <taxon>Bacteria</taxon>
        <taxon>Pseudomonadati</taxon>
        <taxon>Pseudomonadota</taxon>
        <taxon>Betaproteobacteria</taxon>
        <taxon>Neisseriales</taxon>
        <taxon>Chromobacteriaceae</taxon>
        <taxon>Chromobacterium</taxon>
    </lineage>
</organism>
<evidence type="ECO:0000256" key="9">
    <source>
        <dbReference type="ARBA" id="ARBA00022989"/>
    </source>
</evidence>
<dbReference type="EC" id="2.7.13.3" evidence="3"/>
<dbReference type="CDD" id="cd00082">
    <property type="entry name" value="HisKA"/>
    <property type="match status" value="1"/>
</dbReference>
<feature type="modified residue" description="4-aspartylphosphate" evidence="13">
    <location>
        <position position="738"/>
    </location>
</feature>
<dbReference type="InterPro" id="IPR011006">
    <property type="entry name" value="CheY-like_superfamily"/>
</dbReference>
<evidence type="ECO:0000313" key="17">
    <source>
        <dbReference type="EMBL" id="MEO9386055.1"/>
    </source>
</evidence>
<evidence type="ECO:0000256" key="13">
    <source>
        <dbReference type="PROSITE-ProRule" id="PRU00169"/>
    </source>
</evidence>
<sequence>MSEKLNLSLLGEESLYRARSKMLKLMERSWLGGGALERHAVTLYSLLRRLQEKGYSGCVLEVEWDTLYLCLDEPQGVDIELDDPRWRLERRDRRCCVAIDAPGMGETDPETIRAILDEKSREELLAEVVASNAALSRYQAGLEAEIVRRTEALRQSEKLSQSIIAGAPVGVVVIDGKGAIKEINLTALTVFGLEDGEARPAKLNELARLAGDGPLPGILRQGLDGADLALRAGEFWELLLTRADGQTIAVEAGLTVVDQAGERTGTLFIRDIRSRKQEELRLKQAMEEAEGATRAKSDFLANMSHEIRTPMNAIIGMAHLALRTGLDPKQRDYLQKIHDSGKHLLGIINDILDFSKIEAGKLDLENTEFDLERVLDNLATMLGEKAEAKGLELNFDVDPELNRELIGDPLRLGQILVNYVNNAVKFTEHGEVTVRVRRREESEASLLLYFEVCDTGIGLSAEQQAKLFQSFQQADNSTSRKYGGTGLGLAISRRLAEMMGGEVGVSSEPGKGSTFWFTARLGEGARRPERLPRMDLRNRRVLVVDDCQTARTIMAEQLRGMTFRVDEAGDGEAALKRVAKAEKARDPYEVVFLDWRMPKMDGIETARRLMRRDAATRPHRVMVTGYGREEVFREAEGAGIEMMLVKPVSPSVLFDSTMRLLHCDGGGGGGTRQPAEPDGADLSSLRGLRVLVAEDNELNQQVATELLTAADIEVTIASNGEEALRLADAQTFDLVLMDMQMPVMDGLEATRRLRQREAWRTLPILAMTANAMSGDRERCLDAGMNDHVTKPIDPDKLFAALKRWDPRGARPDAPAIASAELKAAAGGSGADDDEDPLLRVAGLDVAAALRRVLGRRALYEGLLRRFVADQADAVEQVRQALRSEAREDGMRAAHTLKGLAGTIGADGLQQLAAGLESGVRGGAGLAELEPQIEETQRALQALIGQLRTALPPEAAPASVPGAPDWTALGPALDRLERLLREDDADAVEVYAAEAGSLRAALGEAAPGFEQALRQYRFDDALASLRRARESEHGKPA</sequence>
<evidence type="ECO:0000256" key="1">
    <source>
        <dbReference type="ARBA" id="ARBA00000085"/>
    </source>
</evidence>
<feature type="domain" description="Histidine kinase" evidence="14">
    <location>
        <begin position="302"/>
        <end position="523"/>
    </location>
</feature>
<dbReference type="CDD" id="cd17546">
    <property type="entry name" value="REC_hyHK_CKI1_RcsC-like"/>
    <property type="match status" value="2"/>
</dbReference>
<keyword evidence="11" id="KW-0472">Membrane</keyword>
<evidence type="ECO:0000256" key="6">
    <source>
        <dbReference type="ARBA" id="ARBA00022692"/>
    </source>
</evidence>
<feature type="domain" description="HPt" evidence="16">
    <location>
        <begin position="855"/>
        <end position="949"/>
    </location>
</feature>
<dbReference type="PROSITE" id="PS50109">
    <property type="entry name" value="HIS_KIN"/>
    <property type="match status" value="1"/>
</dbReference>
<dbReference type="EMBL" id="JBDXMI010000001">
    <property type="protein sequence ID" value="MEO9386055.1"/>
    <property type="molecule type" value="Genomic_DNA"/>
</dbReference>
<protein>
    <recommendedName>
        <fullName evidence="3">histidine kinase</fullName>
        <ecNumber evidence="3">2.7.13.3</ecNumber>
    </recommendedName>
</protein>
<evidence type="ECO:0000256" key="10">
    <source>
        <dbReference type="ARBA" id="ARBA00023012"/>
    </source>
</evidence>
<evidence type="ECO:0000256" key="3">
    <source>
        <dbReference type="ARBA" id="ARBA00012438"/>
    </source>
</evidence>
<comment type="caution">
    <text evidence="17">The sequence shown here is derived from an EMBL/GenBank/DDBJ whole genome shotgun (WGS) entry which is preliminary data.</text>
</comment>
<evidence type="ECO:0000256" key="12">
    <source>
        <dbReference type="PROSITE-ProRule" id="PRU00110"/>
    </source>
</evidence>
<evidence type="ECO:0000256" key="11">
    <source>
        <dbReference type="ARBA" id="ARBA00023136"/>
    </source>
</evidence>
<dbReference type="Gene3D" id="3.40.50.2300">
    <property type="match status" value="2"/>
</dbReference>
<dbReference type="SUPFAM" id="SSF52172">
    <property type="entry name" value="CheY-like"/>
    <property type="match status" value="2"/>
</dbReference>
<gene>
    <name evidence="17" type="ORF">ABI908_18315</name>
</gene>
<dbReference type="InterPro" id="IPR036890">
    <property type="entry name" value="HATPase_C_sf"/>
</dbReference>
<dbReference type="SUPFAM" id="SSF55785">
    <property type="entry name" value="PYP-like sensor domain (PAS domain)"/>
    <property type="match status" value="1"/>
</dbReference>
<dbReference type="InterPro" id="IPR004358">
    <property type="entry name" value="Sig_transdc_His_kin-like_C"/>
</dbReference>
<evidence type="ECO:0000256" key="5">
    <source>
        <dbReference type="ARBA" id="ARBA00022553"/>
    </source>
</evidence>
<dbReference type="SMART" id="SM00388">
    <property type="entry name" value="HisKA"/>
    <property type="match status" value="1"/>
</dbReference>
<accession>A0ABV0IXP7</accession>
<dbReference type="Gene3D" id="1.10.287.130">
    <property type="match status" value="1"/>
</dbReference>
<dbReference type="SMART" id="SM00387">
    <property type="entry name" value="HATPase_c"/>
    <property type="match status" value="1"/>
</dbReference>
<feature type="modified residue" description="4-aspartylphosphate" evidence="13">
    <location>
        <position position="594"/>
    </location>
</feature>
<reference evidence="17 18" key="1">
    <citation type="submission" date="2024-05" db="EMBL/GenBank/DDBJ databases">
        <authorList>
            <person name="De Oliveira J.P."/>
            <person name="Noriler S.A."/>
            <person name="De Oliveira A.G."/>
            <person name="Sipoli D.S."/>
        </authorList>
    </citation>
    <scope>NUCLEOTIDE SEQUENCE [LARGE SCALE GENOMIC DNA]</scope>
    <source>
        <strain evidence="17 18">LABIM192</strain>
    </source>
</reference>
<evidence type="ECO:0000259" key="15">
    <source>
        <dbReference type="PROSITE" id="PS50110"/>
    </source>
</evidence>
<dbReference type="PANTHER" id="PTHR45339:SF1">
    <property type="entry name" value="HYBRID SIGNAL TRANSDUCTION HISTIDINE KINASE J"/>
    <property type="match status" value="1"/>
</dbReference>
<dbReference type="InterPro" id="IPR001789">
    <property type="entry name" value="Sig_transdc_resp-reg_receiver"/>
</dbReference>
<keyword evidence="10" id="KW-0902">Two-component regulatory system</keyword>
<name>A0ABV0IXP7_9NEIS</name>
<dbReference type="SUPFAM" id="SSF47384">
    <property type="entry name" value="Homodimeric domain of signal transducing histidine kinase"/>
    <property type="match status" value="1"/>
</dbReference>
<dbReference type="NCBIfam" id="TIGR00229">
    <property type="entry name" value="sensory_box"/>
    <property type="match status" value="1"/>
</dbReference>
<dbReference type="Pfam" id="PF02518">
    <property type="entry name" value="HATPase_c"/>
    <property type="match status" value="1"/>
</dbReference>
<evidence type="ECO:0000313" key="18">
    <source>
        <dbReference type="Proteomes" id="UP001462502"/>
    </source>
</evidence>
<keyword evidence="5 13" id="KW-0597">Phosphoprotein</keyword>
<dbReference type="Gene3D" id="3.30.450.20">
    <property type="entry name" value="PAS domain"/>
    <property type="match status" value="1"/>
</dbReference>
<keyword evidence="18" id="KW-1185">Reference proteome</keyword>
<dbReference type="Pfam" id="PF00072">
    <property type="entry name" value="Response_reg"/>
    <property type="match status" value="2"/>
</dbReference>
<dbReference type="Gene3D" id="1.20.120.160">
    <property type="entry name" value="HPT domain"/>
    <property type="match status" value="1"/>
</dbReference>
<dbReference type="SUPFAM" id="SSF55874">
    <property type="entry name" value="ATPase domain of HSP90 chaperone/DNA topoisomerase II/histidine kinase"/>
    <property type="match status" value="1"/>
</dbReference>
<dbReference type="Proteomes" id="UP001462502">
    <property type="component" value="Unassembled WGS sequence"/>
</dbReference>
<dbReference type="PROSITE" id="PS50894">
    <property type="entry name" value="HPT"/>
    <property type="match status" value="1"/>
</dbReference>
<dbReference type="SMART" id="SM00448">
    <property type="entry name" value="REC"/>
    <property type="match status" value="2"/>
</dbReference>
<dbReference type="RefSeq" id="WP_347935723.1">
    <property type="nucleotide sequence ID" value="NZ_JBDXMI010000001.1"/>
</dbReference>
<keyword evidence="8" id="KW-0067">ATP-binding</keyword>
<evidence type="ECO:0000256" key="8">
    <source>
        <dbReference type="ARBA" id="ARBA00022840"/>
    </source>
</evidence>
<evidence type="ECO:0000256" key="7">
    <source>
        <dbReference type="ARBA" id="ARBA00022741"/>
    </source>
</evidence>